<dbReference type="PROSITE" id="PS01276">
    <property type="entry name" value="PEPTIDASE_U32"/>
    <property type="match status" value="1"/>
</dbReference>
<name>A0AAE3VJK8_9BACT</name>
<dbReference type="Pfam" id="PF01136">
    <property type="entry name" value="Peptidase_U32"/>
    <property type="match status" value="1"/>
</dbReference>
<sequence length="718" mass="75738">MPQTAPDQSRHDMEILAPAGSPEALQAALAAGADAVYFGLKRLNARRGAANFAPEDLKSVVETIHAAGAKAYLTLNIDLVQRELGLAMRTLQLASAAGVDAVLLRDPALLAARGAFPALPFHFSTQAAVSSSAGVQAAKALGVSRVVLAREMSAGEIAAAAVPGVELEVFVQGALCFCCSGRCLLSSWVGGRSGNRGACASPCRVPWTDLAGNGGSWLSMHDLCLAGDLAELRRLGVASLKIEGRLKSAAWVRDAVTLYRRALAATEHPEALATDLDQAAQLGAYTGRQMTNGYFTGRRDNLTGDSGRVASRTDTPAATVAAADAVASPNVADGDDESPRLTLSRDDRGGTLWAISHGFQERCFRIAPQRVAKAKRATSIAAVLEQLATAVAADGATLATVCVDSDLPEILLPRSAGNGVVDDIVSYLRLIRKESDGIVRGVSLPPNLQTLLAARGAAHPANTRHLGDGIDCIRINADQADAFLATNSDQTAPLLLCCSPTAATTVPELFAKISARANRLAAVAMPAVLYEAELPAWRALLPLLAAATVPVEVNSWDGWQLAREAGCVMEAGPGMAVMNSVAAQQLCNLGCRMVTASCELDCEQMEELCGAIAVPMSLTVFAHLPLMLTRAELPAGYRPEDHVILQDKRQTALLPRREGALTVLYGETPLDWRSLRNPKIAAARLVADLRAAPTLRWPQTPGAADGPSRLFNYDRRLR</sequence>
<dbReference type="EC" id="3.4.-.-" evidence="1"/>
<dbReference type="EMBL" id="JAUSVL010000001">
    <property type="protein sequence ID" value="MDQ0291511.1"/>
    <property type="molecule type" value="Genomic_DNA"/>
</dbReference>
<dbReference type="RefSeq" id="WP_307264402.1">
    <property type="nucleotide sequence ID" value="NZ_JAUSVL010000001.1"/>
</dbReference>
<proteinExistence type="predicted"/>
<keyword evidence="1" id="KW-0645">Protease</keyword>
<evidence type="ECO:0000313" key="2">
    <source>
        <dbReference type="Proteomes" id="UP001238163"/>
    </source>
</evidence>
<keyword evidence="2" id="KW-1185">Reference proteome</keyword>
<dbReference type="InterPro" id="IPR001539">
    <property type="entry name" value="Peptidase_U32"/>
</dbReference>
<dbReference type="PANTHER" id="PTHR30217">
    <property type="entry name" value="PEPTIDASE U32 FAMILY"/>
    <property type="match status" value="1"/>
</dbReference>
<protein>
    <submittedName>
        <fullName evidence="1">Protease</fullName>
        <ecNumber evidence="1">3.4.-.-</ecNumber>
    </submittedName>
</protein>
<dbReference type="GO" id="GO:0006508">
    <property type="term" value="P:proteolysis"/>
    <property type="evidence" value="ECO:0007669"/>
    <property type="project" value="UniProtKB-KW"/>
</dbReference>
<keyword evidence="1" id="KW-0378">Hydrolase</keyword>
<gene>
    <name evidence="1" type="ORF">J3R75_003618</name>
</gene>
<accession>A0AAE3VJK8</accession>
<dbReference type="InterPro" id="IPR051454">
    <property type="entry name" value="RNA/ubiquinone_mod_enzymes"/>
</dbReference>
<dbReference type="AlphaFoldDB" id="A0AAE3VJK8"/>
<organism evidence="1 2">
    <name type="scientific">Oligosphaera ethanolica</name>
    <dbReference type="NCBI Taxonomy" id="760260"/>
    <lineage>
        <taxon>Bacteria</taxon>
        <taxon>Pseudomonadati</taxon>
        <taxon>Lentisphaerota</taxon>
        <taxon>Oligosphaeria</taxon>
        <taxon>Oligosphaerales</taxon>
        <taxon>Oligosphaeraceae</taxon>
        <taxon>Oligosphaera</taxon>
    </lineage>
</organism>
<dbReference type="GO" id="GO:0008233">
    <property type="term" value="F:peptidase activity"/>
    <property type="evidence" value="ECO:0007669"/>
    <property type="project" value="UniProtKB-KW"/>
</dbReference>
<comment type="caution">
    <text evidence="1">The sequence shown here is derived from an EMBL/GenBank/DDBJ whole genome shotgun (WGS) entry which is preliminary data.</text>
</comment>
<reference evidence="1" key="1">
    <citation type="submission" date="2023-07" db="EMBL/GenBank/DDBJ databases">
        <title>Genomic Encyclopedia of Type Strains, Phase IV (KMG-IV): sequencing the most valuable type-strain genomes for metagenomic binning, comparative biology and taxonomic classification.</title>
        <authorList>
            <person name="Goeker M."/>
        </authorList>
    </citation>
    <scope>NUCLEOTIDE SEQUENCE</scope>
    <source>
        <strain evidence="1">DSM 24202</strain>
    </source>
</reference>
<dbReference type="PANTHER" id="PTHR30217:SF10">
    <property type="entry name" value="23S RRNA 5-HYDROXYCYTIDINE C2501 SYNTHASE"/>
    <property type="match status" value="1"/>
</dbReference>
<dbReference type="Proteomes" id="UP001238163">
    <property type="component" value="Unassembled WGS sequence"/>
</dbReference>
<evidence type="ECO:0000313" key="1">
    <source>
        <dbReference type="EMBL" id="MDQ0291511.1"/>
    </source>
</evidence>